<organism evidence="6 7">
    <name type="scientific">Frigoriglobus tundricola</name>
    <dbReference type="NCBI Taxonomy" id="2774151"/>
    <lineage>
        <taxon>Bacteria</taxon>
        <taxon>Pseudomonadati</taxon>
        <taxon>Planctomycetota</taxon>
        <taxon>Planctomycetia</taxon>
        <taxon>Gemmatales</taxon>
        <taxon>Gemmataceae</taxon>
        <taxon>Frigoriglobus</taxon>
    </lineage>
</organism>
<evidence type="ECO:0000256" key="4">
    <source>
        <dbReference type="ARBA" id="ARBA00022840"/>
    </source>
</evidence>
<dbReference type="GO" id="GO:0140359">
    <property type="term" value="F:ABC-type transporter activity"/>
    <property type="evidence" value="ECO:0007669"/>
    <property type="project" value="InterPro"/>
</dbReference>
<dbReference type="KEGG" id="ftj:FTUN_1822"/>
<dbReference type="CDD" id="cd10147">
    <property type="entry name" value="Wzt_C-like"/>
    <property type="match status" value="1"/>
</dbReference>
<dbReference type="InterPro" id="IPR027417">
    <property type="entry name" value="P-loop_NTPase"/>
</dbReference>
<dbReference type="Gene3D" id="2.70.50.60">
    <property type="entry name" value="abc- transporter (atp binding component) like domain"/>
    <property type="match status" value="1"/>
</dbReference>
<evidence type="ECO:0000256" key="1">
    <source>
        <dbReference type="ARBA" id="ARBA00005417"/>
    </source>
</evidence>
<dbReference type="PANTHER" id="PTHR46743:SF2">
    <property type="entry name" value="TEICHOIC ACIDS EXPORT ATP-BINDING PROTEIN TAGH"/>
    <property type="match status" value="1"/>
</dbReference>
<feature type="domain" description="ABC transporter" evidence="5">
    <location>
        <begin position="48"/>
        <end position="294"/>
    </location>
</feature>
<keyword evidence="3" id="KW-0547">Nucleotide-binding</keyword>
<dbReference type="InterPro" id="IPR003593">
    <property type="entry name" value="AAA+_ATPase"/>
</dbReference>
<dbReference type="EMBL" id="CP053452">
    <property type="protein sequence ID" value="QJW94302.1"/>
    <property type="molecule type" value="Genomic_DNA"/>
</dbReference>
<evidence type="ECO:0000259" key="5">
    <source>
        <dbReference type="PROSITE" id="PS50893"/>
    </source>
</evidence>
<evidence type="ECO:0000256" key="3">
    <source>
        <dbReference type="ARBA" id="ARBA00022741"/>
    </source>
</evidence>
<dbReference type="GO" id="GO:0016887">
    <property type="term" value="F:ATP hydrolysis activity"/>
    <property type="evidence" value="ECO:0007669"/>
    <property type="project" value="InterPro"/>
</dbReference>
<evidence type="ECO:0000313" key="7">
    <source>
        <dbReference type="Proteomes" id="UP000503447"/>
    </source>
</evidence>
<dbReference type="InterPro" id="IPR015860">
    <property type="entry name" value="ABC_transpr_TagH-like"/>
</dbReference>
<accession>A0A6M5YMX8</accession>
<dbReference type="InterPro" id="IPR050683">
    <property type="entry name" value="Bact_Polysacc_Export_ATP-bd"/>
</dbReference>
<keyword evidence="4" id="KW-0067">ATP-binding</keyword>
<dbReference type="PROSITE" id="PS50893">
    <property type="entry name" value="ABC_TRANSPORTER_2"/>
    <property type="match status" value="1"/>
</dbReference>
<dbReference type="SUPFAM" id="SSF52540">
    <property type="entry name" value="P-loop containing nucleoside triphosphate hydrolases"/>
    <property type="match status" value="1"/>
</dbReference>
<keyword evidence="7" id="KW-1185">Reference proteome</keyword>
<sequence>MQPEGLRHALLPQPFRLEDQHLRPGALPRATLSQPFGLKAVEAMHPAIRVTNVTKRFRLGGRVRGGLNLTERFAALVRRAPRKDSDFWALKGVSFEVKPGEVVGIIGRNGAGKSTLLKVLSRIVEPTEGRVELRGRVGSLLEVGTGFHPELTGRENVYLNGSVLGMSRREIARSFDAIVAFSGVEQFLDTPVKRYSSGMYVRLAFAVAAHLEPEILIVDEVLAVGDAAFQRKCLGKIGEIARSGRTVLLVSHNAVAVRNLCTAAILLDSGCVIASGPTAAVLNTYLSGQQADARAEYDLSGVARSGSRQPIMRAIRLLDGAGRPTRHVVCGEPLTIEFDVRLDRAADTPQLGAGVDDQWGQRVFSVGSFLAPDDLPALPAGDSTVRCHIPAVPLTPGRYTLSLSIGYALAELADQVEGLVAFDVEAGDFFGNGRLPSPELGQTLVRSDWSVRGGDA</sequence>
<dbReference type="InterPro" id="IPR029439">
    <property type="entry name" value="Wzt_C"/>
</dbReference>
<keyword evidence="2" id="KW-0813">Transport</keyword>
<proteinExistence type="inferred from homology"/>
<dbReference type="CDD" id="cd03220">
    <property type="entry name" value="ABC_KpsT_Wzt"/>
    <property type="match status" value="1"/>
</dbReference>
<evidence type="ECO:0000313" key="6">
    <source>
        <dbReference type="EMBL" id="QJW94302.1"/>
    </source>
</evidence>
<gene>
    <name evidence="6" type="ORF">FTUN_1822</name>
</gene>
<evidence type="ECO:0000256" key="2">
    <source>
        <dbReference type="ARBA" id="ARBA00022448"/>
    </source>
</evidence>
<dbReference type="InterPro" id="IPR003439">
    <property type="entry name" value="ABC_transporter-like_ATP-bd"/>
</dbReference>
<dbReference type="Pfam" id="PF14524">
    <property type="entry name" value="Wzt_C"/>
    <property type="match status" value="1"/>
</dbReference>
<dbReference type="GO" id="GO:0005524">
    <property type="term" value="F:ATP binding"/>
    <property type="evidence" value="ECO:0007669"/>
    <property type="project" value="UniProtKB-KW"/>
</dbReference>
<dbReference type="PANTHER" id="PTHR46743">
    <property type="entry name" value="TEICHOIC ACIDS EXPORT ATP-BINDING PROTEIN TAGH"/>
    <property type="match status" value="1"/>
</dbReference>
<dbReference type="GO" id="GO:0016020">
    <property type="term" value="C:membrane"/>
    <property type="evidence" value="ECO:0007669"/>
    <property type="project" value="InterPro"/>
</dbReference>
<dbReference type="SMART" id="SM00382">
    <property type="entry name" value="AAA"/>
    <property type="match status" value="1"/>
</dbReference>
<reference evidence="7" key="1">
    <citation type="submission" date="2020-05" db="EMBL/GenBank/DDBJ databases">
        <title>Frigoriglobus tundricola gen. nov., sp. nov., a psychrotolerant cellulolytic planctomycete of the family Gemmataceae with two divergent copies of 16S rRNA gene.</title>
        <authorList>
            <person name="Kulichevskaya I.S."/>
            <person name="Ivanova A.A."/>
            <person name="Naumoff D.G."/>
            <person name="Beletsky A.V."/>
            <person name="Rijpstra W.I.C."/>
            <person name="Sinninghe Damste J.S."/>
            <person name="Mardanov A.V."/>
            <person name="Ravin N.V."/>
            <person name="Dedysh S.N."/>
        </authorList>
    </citation>
    <scope>NUCLEOTIDE SEQUENCE [LARGE SCALE GENOMIC DNA]</scope>
    <source>
        <strain evidence="7">PL17</strain>
    </source>
</reference>
<dbReference type="AlphaFoldDB" id="A0A6M5YMX8"/>
<dbReference type="Pfam" id="PF00005">
    <property type="entry name" value="ABC_tran"/>
    <property type="match status" value="1"/>
</dbReference>
<dbReference type="Proteomes" id="UP000503447">
    <property type="component" value="Chromosome"/>
</dbReference>
<comment type="similarity">
    <text evidence="1">Belongs to the ABC transporter superfamily.</text>
</comment>
<protein>
    <recommendedName>
        <fullName evidence="5">ABC transporter domain-containing protein</fullName>
    </recommendedName>
</protein>
<dbReference type="Gene3D" id="3.40.50.300">
    <property type="entry name" value="P-loop containing nucleotide triphosphate hydrolases"/>
    <property type="match status" value="1"/>
</dbReference>
<name>A0A6M5YMX8_9BACT</name>